<evidence type="ECO:0008006" key="4">
    <source>
        <dbReference type="Google" id="ProtNLM"/>
    </source>
</evidence>
<feature type="transmembrane region" description="Helical" evidence="1">
    <location>
        <begin position="113"/>
        <end position="134"/>
    </location>
</feature>
<feature type="transmembrane region" description="Helical" evidence="1">
    <location>
        <begin position="53"/>
        <end position="75"/>
    </location>
</feature>
<protein>
    <recommendedName>
        <fullName evidence="4">ATP synthase protein I</fullName>
    </recommendedName>
</protein>
<sequence length="146" mass="14910">MTKRHHWLGRREPGETLSIAQLFGLIFVWCGVSVGGIGAAGALIAYGTGNPDWGIAALISSAAVVVSFGLTALFVRWGTLGGVASGILYGLKVIVTAVAVVACGRWAGADDIALVVTLIVAEIIALSAMVVVVLRAEGPGLDVDKP</sequence>
<feature type="transmembrane region" description="Helical" evidence="1">
    <location>
        <begin position="21"/>
        <end position="47"/>
    </location>
</feature>
<dbReference type="EMBL" id="QETB01000008">
    <property type="protein sequence ID" value="PWF24370.1"/>
    <property type="molecule type" value="Genomic_DNA"/>
</dbReference>
<feature type="transmembrane region" description="Helical" evidence="1">
    <location>
        <begin position="87"/>
        <end position="107"/>
    </location>
</feature>
<dbReference type="AlphaFoldDB" id="A0A2V1K1G3"/>
<accession>A0A2V1K1G3</accession>
<reference evidence="3" key="1">
    <citation type="submission" date="2018-05" db="EMBL/GenBank/DDBJ databases">
        <authorList>
            <person name="Li Y."/>
        </authorList>
    </citation>
    <scope>NUCLEOTIDE SEQUENCE [LARGE SCALE GENOMIC DNA]</scope>
    <source>
        <strain evidence="3">sk1b4</strain>
    </source>
</reference>
<evidence type="ECO:0000313" key="3">
    <source>
        <dbReference type="Proteomes" id="UP000245283"/>
    </source>
</evidence>
<keyword evidence="3" id="KW-1185">Reference proteome</keyword>
<keyword evidence="1" id="KW-0812">Transmembrane</keyword>
<proteinExistence type="predicted"/>
<organism evidence="2 3">
    <name type="scientific">Ancrocorticia populi</name>
    <dbReference type="NCBI Taxonomy" id="2175228"/>
    <lineage>
        <taxon>Bacteria</taxon>
        <taxon>Bacillati</taxon>
        <taxon>Actinomycetota</taxon>
        <taxon>Actinomycetes</taxon>
        <taxon>Actinomycetales</taxon>
        <taxon>Actinomycetaceae</taxon>
        <taxon>Ancrocorticia</taxon>
    </lineage>
</organism>
<gene>
    <name evidence="2" type="ORF">DD236_11730</name>
</gene>
<name>A0A2V1K1G3_9ACTO</name>
<keyword evidence="1" id="KW-1133">Transmembrane helix</keyword>
<comment type="caution">
    <text evidence="2">The sequence shown here is derived from an EMBL/GenBank/DDBJ whole genome shotgun (WGS) entry which is preliminary data.</text>
</comment>
<evidence type="ECO:0000256" key="1">
    <source>
        <dbReference type="SAM" id="Phobius"/>
    </source>
</evidence>
<keyword evidence="1" id="KW-0472">Membrane</keyword>
<evidence type="ECO:0000313" key="2">
    <source>
        <dbReference type="EMBL" id="PWF24370.1"/>
    </source>
</evidence>
<dbReference type="Proteomes" id="UP000245283">
    <property type="component" value="Unassembled WGS sequence"/>
</dbReference>